<organism evidence="1 2">
    <name type="scientific">Thalictrum thalictroides</name>
    <name type="common">Rue-anemone</name>
    <name type="synonym">Anemone thalictroides</name>
    <dbReference type="NCBI Taxonomy" id="46969"/>
    <lineage>
        <taxon>Eukaryota</taxon>
        <taxon>Viridiplantae</taxon>
        <taxon>Streptophyta</taxon>
        <taxon>Embryophyta</taxon>
        <taxon>Tracheophyta</taxon>
        <taxon>Spermatophyta</taxon>
        <taxon>Magnoliopsida</taxon>
        <taxon>Ranunculales</taxon>
        <taxon>Ranunculaceae</taxon>
        <taxon>Thalictroideae</taxon>
        <taxon>Thalictrum</taxon>
    </lineage>
</organism>
<dbReference type="AlphaFoldDB" id="A0A7J6VNF7"/>
<dbReference type="Proteomes" id="UP000554482">
    <property type="component" value="Unassembled WGS sequence"/>
</dbReference>
<comment type="caution">
    <text evidence="1">The sequence shown here is derived from an EMBL/GenBank/DDBJ whole genome shotgun (WGS) entry which is preliminary data.</text>
</comment>
<gene>
    <name evidence="1" type="ORF">FRX31_023777</name>
</gene>
<proteinExistence type="predicted"/>
<dbReference type="EMBL" id="JABWDY010029010">
    <property type="protein sequence ID" value="KAF5186636.1"/>
    <property type="molecule type" value="Genomic_DNA"/>
</dbReference>
<dbReference type="Gene3D" id="3.60.10.10">
    <property type="entry name" value="Endonuclease/exonuclease/phosphatase"/>
    <property type="match status" value="1"/>
</dbReference>
<dbReference type="InterPro" id="IPR036691">
    <property type="entry name" value="Endo/exonu/phosph_ase_sf"/>
</dbReference>
<evidence type="ECO:0000313" key="2">
    <source>
        <dbReference type="Proteomes" id="UP000554482"/>
    </source>
</evidence>
<sequence>MKDFADFVNTMELMDYPPCESIYMWSDCRSMSRLDRFLSSPDWDAKYPEAREVMLPKYNSDHHAIMLECKEKVRKPSPFRFELMWLEEPNCLLNIKEWWNSFQVEGRASYKWWMKVKLLKDKLKVWNREEFGVVEDKIKLRVELIENLDKKKRVKTLWEMMN</sequence>
<evidence type="ECO:0000313" key="1">
    <source>
        <dbReference type="EMBL" id="KAF5186636.1"/>
    </source>
</evidence>
<dbReference type="OrthoDB" id="1906115at2759"/>
<dbReference type="PANTHER" id="PTHR33710:SF71">
    <property type="entry name" value="ENDONUCLEASE_EXONUCLEASE_PHOSPHATASE DOMAIN-CONTAINING PROTEIN"/>
    <property type="match status" value="1"/>
</dbReference>
<name>A0A7J6VNF7_THATH</name>
<protein>
    <submittedName>
        <fullName evidence="1">Uncharacterized protein</fullName>
    </submittedName>
</protein>
<dbReference type="SUPFAM" id="SSF56219">
    <property type="entry name" value="DNase I-like"/>
    <property type="match status" value="1"/>
</dbReference>
<accession>A0A7J6VNF7</accession>
<keyword evidence="2" id="KW-1185">Reference proteome</keyword>
<reference evidence="1 2" key="1">
    <citation type="submission" date="2020-06" db="EMBL/GenBank/DDBJ databases">
        <title>Transcriptomic and genomic resources for Thalictrum thalictroides and T. hernandezii: Facilitating candidate gene discovery in an emerging model plant lineage.</title>
        <authorList>
            <person name="Arias T."/>
            <person name="Riano-Pachon D.M."/>
            <person name="Di Stilio V.S."/>
        </authorList>
    </citation>
    <scope>NUCLEOTIDE SEQUENCE [LARGE SCALE GENOMIC DNA]</scope>
    <source>
        <strain evidence="2">cv. WT478/WT964</strain>
        <tissue evidence="1">Leaves</tissue>
    </source>
</reference>
<dbReference type="PANTHER" id="PTHR33710">
    <property type="entry name" value="BNAC02G09200D PROTEIN"/>
    <property type="match status" value="1"/>
</dbReference>